<reference evidence="2" key="1">
    <citation type="journal article" date="2023" name="G3 (Bethesda)">
        <title>Genome assembly and association tests identify interacting loci associated with vigor, precocity, and sex in interspecific pistachio rootstocks.</title>
        <authorList>
            <person name="Palmer W."/>
            <person name="Jacygrad E."/>
            <person name="Sagayaradj S."/>
            <person name="Cavanaugh K."/>
            <person name="Han R."/>
            <person name="Bertier L."/>
            <person name="Beede B."/>
            <person name="Kafkas S."/>
            <person name="Golino D."/>
            <person name="Preece J."/>
            <person name="Michelmore R."/>
        </authorList>
    </citation>
    <scope>NUCLEOTIDE SEQUENCE [LARGE SCALE GENOMIC DNA]</scope>
</reference>
<comment type="caution">
    <text evidence="1">The sequence shown here is derived from an EMBL/GenBank/DDBJ whole genome shotgun (WGS) entry which is preliminary data.</text>
</comment>
<proteinExistence type="predicted"/>
<gene>
    <name evidence="1" type="ORF">Pint_12174</name>
</gene>
<accession>A0ACC0XGJ5</accession>
<evidence type="ECO:0000313" key="1">
    <source>
        <dbReference type="EMBL" id="KAJ0016556.1"/>
    </source>
</evidence>
<keyword evidence="2" id="KW-1185">Reference proteome</keyword>
<name>A0ACC0XGJ5_9ROSI</name>
<organism evidence="1 2">
    <name type="scientific">Pistacia integerrima</name>
    <dbReference type="NCBI Taxonomy" id="434235"/>
    <lineage>
        <taxon>Eukaryota</taxon>
        <taxon>Viridiplantae</taxon>
        <taxon>Streptophyta</taxon>
        <taxon>Embryophyta</taxon>
        <taxon>Tracheophyta</taxon>
        <taxon>Spermatophyta</taxon>
        <taxon>Magnoliopsida</taxon>
        <taxon>eudicotyledons</taxon>
        <taxon>Gunneridae</taxon>
        <taxon>Pentapetalae</taxon>
        <taxon>rosids</taxon>
        <taxon>malvids</taxon>
        <taxon>Sapindales</taxon>
        <taxon>Anacardiaceae</taxon>
        <taxon>Pistacia</taxon>
    </lineage>
</organism>
<evidence type="ECO:0000313" key="2">
    <source>
        <dbReference type="Proteomes" id="UP001163603"/>
    </source>
</evidence>
<protein>
    <submittedName>
        <fullName evidence="1">Uncharacterized protein</fullName>
    </submittedName>
</protein>
<dbReference type="Proteomes" id="UP001163603">
    <property type="component" value="Chromosome 12"/>
</dbReference>
<sequence length="726" mass="83191">MDFSQERLKKEKAEAHLYRIIKVARDEDLVEQIGRHIYFDLVDHDKVRSFRIQKQIHFYLFKQEVAKEFGIPVQLQRFWLWAKRQNHTYRPNRPLTHLEETQTVGQLRWISDKVHNGALKLFLEVQRGLDLRPIAPPDKTNEDILLFFKLYDPAKEKLRYVGRLFVKSTVNPMEYLAKLNKMAGYDPDEEIELYEELRFEPIVICTPIEKKNTFRASQLIDGDIVCFQKSHTVESAEQYRYPNVPSFLDYVHNQQVVVHFRSLEKPKEDDFCLEMSKLFTYDVVVERVAQILNLDDPSKIRLTSHNSYSQQPKPQPIKYRGVDHLADMLIQHDQTSDILYYEVLDIPLPELESLKFLKVAFHHDMKGEVELSHPDAELRLLEVFYRKIYKNLEGIEKETPAGKKGAEEATSEVIMSLTRLGENFNRQVEQIGLQNILENPAAALELSKRLRSTGMKDLKNDLSDELMASVPSEVSVVRDKVVLYAFLKMLESRMSNLSAEVTLSSSKLAEAEAKLKSYESSEVDHNSRVESLEAEVIKKQAENETLKSQAIFSEQKASTSQQKAVFLEAELIRKQAENEALKNQAENEALKNQAIVSEQKASSSQQKALFLEAELIKKQAENEALKNQAIASEQKASSSEQKAIFLEAELIRNEAENEVLKNQAIALEQKASRSEQKALLLAQTILKRDKYSKDLSDAASKLIEDSSGSGESKDQGADPLPFPSSS</sequence>
<dbReference type="EMBL" id="CM047747">
    <property type="protein sequence ID" value="KAJ0016556.1"/>
    <property type="molecule type" value="Genomic_DNA"/>
</dbReference>